<evidence type="ECO:0000313" key="4">
    <source>
        <dbReference type="Proteomes" id="UP000051184"/>
    </source>
</evidence>
<dbReference type="OrthoDB" id="9794208at2"/>
<dbReference type="Proteomes" id="UP000051184">
    <property type="component" value="Unassembled WGS sequence"/>
</dbReference>
<dbReference type="GO" id="GO:0035243">
    <property type="term" value="F:protein-arginine omega-N symmetric methyltransferase activity"/>
    <property type="evidence" value="ECO:0007669"/>
    <property type="project" value="TreeGrafter"/>
</dbReference>
<dbReference type="InterPro" id="IPR029063">
    <property type="entry name" value="SAM-dependent_MTases_sf"/>
</dbReference>
<dbReference type="EMBL" id="CYUE01000020">
    <property type="protein sequence ID" value="CUK26376.1"/>
    <property type="molecule type" value="Genomic_DNA"/>
</dbReference>
<keyword evidence="4" id="KW-1185">Reference proteome</keyword>
<dbReference type="InterPro" id="IPR003788">
    <property type="entry name" value="NDUFAF7"/>
</dbReference>
<evidence type="ECO:0000256" key="1">
    <source>
        <dbReference type="ARBA" id="ARBA00022603"/>
    </source>
</evidence>
<accession>A0A0N7MBU4</accession>
<dbReference type="InterPro" id="IPR038375">
    <property type="entry name" value="NDUFAF7_sf"/>
</dbReference>
<sequence>MSLKDILIERMRTVGPMRICDYMAECLMHPQFGYYATRDPFGEKGDFTTAPEMSQMFGELIGLSLAHAWMDQGSPDRIILAEIGPGRGTLMADLLRATNKVAGFHDALELHLVEASPALRAKQKELLGDAIWHDSVHDLPDAPLFLVANEFFDALPIRQFIREGDVWRERLVGFENAHICFGLGAPSDQPMLRHRLEDTEDGQLVELCEPVQPIVHEIGTRIKRHGGAALIIDYGDWRSQGDTLQAIKGHEEVDVLDLPGDSDLTAHVDFELLCACTPSRFSRVTPQGVFLERLGITTRAQVLAELMEPVQIEQHVAAHRRLTHPDEMGNLFKVVAFYPDGETPPPGTEA</sequence>
<dbReference type="RefSeq" id="WP_058315267.1">
    <property type="nucleotide sequence ID" value="NZ_CYTO01000009.1"/>
</dbReference>
<name>A0A0N7MBU4_9RHOB</name>
<evidence type="ECO:0000313" key="3">
    <source>
        <dbReference type="EMBL" id="CUK26376.1"/>
    </source>
</evidence>
<gene>
    <name evidence="3" type="ORF">TA5114_02186</name>
</gene>
<keyword evidence="1" id="KW-0489">Methyltransferase</keyword>
<dbReference type="Pfam" id="PF02636">
    <property type="entry name" value="Methyltransf_28"/>
    <property type="match status" value="1"/>
</dbReference>
<dbReference type="AlphaFoldDB" id="A0A0N7MBU4"/>
<reference evidence="4" key="1">
    <citation type="submission" date="2015-09" db="EMBL/GenBank/DDBJ databases">
        <authorList>
            <person name="Rodrigo-Torres Lidia"/>
            <person name="Arahal R.David."/>
        </authorList>
    </citation>
    <scope>NUCLEOTIDE SEQUENCE [LARGE SCALE GENOMIC DNA]</scope>
    <source>
        <strain evidence="4">CECT 5114</strain>
    </source>
</reference>
<dbReference type="PANTHER" id="PTHR12049">
    <property type="entry name" value="PROTEIN ARGININE METHYLTRANSFERASE NDUFAF7, MITOCHONDRIAL"/>
    <property type="match status" value="1"/>
</dbReference>
<dbReference type="STRING" id="1715691.TA5113_01013"/>
<protein>
    <submittedName>
        <fullName evidence="3">Uncharacterized protein</fullName>
    </submittedName>
</protein>
<proteinExistence type="predicted"/>
<evidence type="ECO:0000256" key="2">
    <source>
        <dbReference type="ARBA" id="ARBA00022679"/>
    </source>
</evidence>
<dbReference type="PANTHER" id="PTHR12049:SF7">
    <property type="entry name" value="PROTEIN ARGININE METHYLTRANSFERASE NDUFAF7, MITOCHONDRIAL"/>
    <property type="match status" value="1"/>
</dbReference>
<dbReference type="SUPFAM" id="SSF53335">
    <property type="entry name" value="S-adenosyl-L-methionine-dependent methyltransferases"/>
    <property type="match status" value="1"/>
</dbReference>
<dbReference type="GO" id="GO:0032259">
    <property type="term" value="P:methylation"/>
    <property type="evidence" value="ECO:0007669"/>
    <property type="project" value="UniProtKB-KW"/>
</dbReference>
<dbReference type="Gene3D" id="3.40.50.12710">
    <property type="match status" value="1"/>
</dbReference>
<keyword evidence="2" id="KW-0808">Transferase</keyword>
<organism evidence="3 4">
    <name type="scientific">Cognatishimia activa</name>
    <dbReference type="NCBI Taxonomy" id="1715691"/>
    <lineage>
        <taxon>Bacteria</taxon>
        <taxon>Pseudomonadati</taxon>
        <taxon>Pseudomonadota</taxon>
        <taxon>Alphaproteobacteria</taxon>
        <taxon>Rhodobacterales</taxon>
        <taxon>Paracoccaceae</taxon>
        <taxon>Cognatishimia</taxon>
    </lineage>
</organism>